<dbReference type="PIRSF" id="PIRSF003113">
    <property type="entry name" value="BolA"/>
    <property type="match status" value="1"/>
</dbReference>
<dbReference type="PANTHER" id="PTHR46230">
    <property type="match status" value="1"/>
</dbReference>
<dbReference type="Pfam" id="PF01722">
    <property type="entry name" value="BolA"/>
    <property type="match status" value="1"/>
</dbReference>
<dbReference type="STRING" id="1543381.LF63_0107675"/>
<dbReference type="GO" id="GO:0051301">
    <property type="term" value="P:cell division"/>
    <property type="evidence" value="ECO:0007669"/>
    <property type="project" value="UniProtKB-KW"/>
</dbReference>
<sequence length="92" mass="9835">MSAETVERIRTRIEQALQPQSLEVLDEGHLHVGHAGEGQGHYRVRITSAAFAGLLPLKRHRLVYDAVGSLMGDGIHALAIEAHAPGEAAAHA</sequence>
<dbReference type="EMBL" id="JROI01000010">
    <property type="protein sequence ID" value="KGI78206.1"/>
    <property type="molecule type" value="Genomic_DNA"/>
</dbReference>
<dbReference type="Proteomes" id="UP000560000">
    <property type="component" value="Unassembled WGS sequence"/>
</dbReference>
<protein>
    <submittedName>
        <fullName evidence="3">BolA protein</fullName>
    </submittedName>
    <submittedName>
        <fullName evidence="2">Cell division protein BolA</fullName>
    </submittedName>
</protein>
<dbReference type="RefSeq" id="WP_043100794.1">
    <property type="nucleotide sequence ID" value="NZ_JACHET010000001.1"/>
</dbReference>
<dbReference type="OrthoDB" id="9801469at2"/>
<dbReference type="InterPro" id="IPR036065">
    <property type="entry name" value="BolA-like_sf"/>
</dbReference>
<evidence type="ECO:0000313" key="5">
    <source>
        <dbReference type="Proteomes" id="UP000560000"/>
    </source>
</evidence>
<gene>
    <name evidence="3" type="ORF">HNQ86_000680</name>
    <name evidence="2" type="ORF">LF63_0107675</name>
</gene>
<dbReference type="SUPFAM" id="SSF82657">
    <property type="entry name" value="BolA-like"/>
    <property type="match status" value="1"/>
</dbReference>
<dbReference type="Proteomes" id="UP000029708">
    <property type="component" value="Unassembled WGS sequence"/>
</dbReference>
<organism evidence="2 4">
    <name type="scientific">Oleiagrimonas soli</name>
    <dbReference type="NCBI Taxonomy" id="1543381"/>
    <lineage>
        <taxon>Bacteria</taxon>
        <taxon>Pseudomonadati</taxon>
        <taxon>Pseudomonadota</taxon>
        <taxon>Gammaproteobacteria</taxon>
        <taxon>Lysobacterales</taxon>
        <taxon>Rhodanobacteraceae</taxon>
        <taxon>Oleiagrimonas</taxon>
    </lineage>
</organism>
<dbReference type="HOGENOM" id="CLU_109462_2_1_6"/>
<evidence type="ECO:0000313" key="3">
    <source>
        <dbReference type="EMBL" id="MBB6183335.1"/>
    </source>
</evidence>
<dbReference type="Gene3D" id="3.30.300.90">
    <property type="entry name" value="BolA-like"/>
    <property type="match status" value="1"/>
</dbReference>
<accession>A0A099CX00</accession>
<dbReference type="GO" id="GO:0016226">
    <property type="term" value="P:iron-sulfur cluster assembly"/>
    <property type="evidence" value="ECO:0007669"/>
    <property type="project" value="TreeGrafter"/>
</dbReference>
<comment type="caution">
    <text evidence="2">The sequence shown here is derived from an EMBL/GenBank/DDBJ whole genome shotgun (WGS) entry which is preliminary data.</text>
</comment>
<reference evidence="3 5" key="2">
    <citation type="submission" date="2020-08" db="EMBL/GenBank/DDBJ databases">
        <title>Genomic Encyclopedia of Type Strains, Phase IV (KMG-IV): sequencing the most valuable type-strain genomes for metagenomic binning, comparative biology and taxonomic classification.</title>
        <authorList>
            <person name="Goeker M."/>
        </authorList>
    </citation>
    <scope>NUCLEOTIDE SEQUENCE [LARGE SCALE GENOMIC DNA]</scope>
    <source>
        <strain evidence="3 5">DSM 107085</strain>
    </source>
</reference>
<evidence type="ECO:0000256" key="1">
    <source>
        <dbReference type="RuleBase" id="RU003860"/>
    </source>
</evidence>
<reference evidence="2 4" key="1">
    <citation type="submission" date="2014-09" db="EMBL/GenBank/DDBJ databases">
        <title>Xanthomonadaceae 3.5X direct submission.</title>
        <authorList>
            <person name="Fang T."/>
            <person name="Wang H."/>
        </authorList>
    </citation>
    <scope>NUCLEOTIDE SEQUENCE [LARGE SCALE GENOMIC DNA]</scope>
    <source>
        <strain evidence="2 4">3.5X</strain>
    </source>
</reference>
<evidence type="ECO:0000313" key="4">
    <source>
        <dbReference type="Proteomes" id="UP000029708"/>
    </source>
</evidence>
<dbReference type="AlphaFoldDB" id="A0A099CX00"/>
<keyword evidence="2" id="KW-0132">Cell division</keyword>
<name>A0A099CX00_9GAMM</name>
<dbReference type="InterPro" id="IPR002634">
    <property type="entry name" value="BolA"/>
</dbReference>
<dbReference type="EMBL" id="JACHET010000001">
    <property type="protein sequence ID" value="MBB6183335.1"/>
    <property type="molecule type" value="Genomic_DNA"/>
</dbReference>
<keyword evidence="2" id="KW-0131">Cell cycle</keyword>
<comment type="similarity">
    <text evidence="1">Belongs to the BolA/IbaG family.</text>
</comment>
<keyword evidence="4" id="KW-1185">Reference proteome</keyword>
<dbReference type="PANTHER" id="PTHR46230:SF7">
    <property type="entry name" value="BOLA-LIKE PROTEIN 1"/>
    <property type="match status" value="1"/>
</dbReference>
<evidence type="ECO:0000313" key="2">
    <source>
        <dbReference type="EMBL" id="KGI78206.1"/>
    </source>
</evidence>
<proteinExistence type="inferred from homology"/>